<feature type="transmembrane region" description="Helical" evidence="11">
    <location>
        <begin position="63"/>
        <end position="86"/>
    </location>
</feature>
<sequence length="89" mass="9161">MNVAHALRCTALAAAVLCIACTGAPTLEVAGAYFPAWLASSLVGVVIAFAARAVFVATGLAQLLPLQLFVCASIGLMAGLLAWLLWMGW</sequence>
<evidence type="ECO:0000256" key="9">
    <source>
        <dbReference type="ARBA" id="ARBA00023139"/>
    </source>
</evidence>
<gene>
    <name evidence="12" type="ORF">UC35_15865</name>
</gene>
<evidence type="ECO:0000256" key="11">
    <source>
        <dbReference type="SAM" id="Phobius"/>
    </source>
</evidence>
<dbReference type="InterPro" id="IPR031381">
    <property type="entry name" value="YtcA"/>
</dbReference>
<evidence type="ECO:0000313" key="13">
    <source>
        <dbReference type="Proteomes" id="UP000070433"/>
    </source>
</evidence>
<organism evidence="12 13">
    <name type="scientific">Ramlibacter tataouinensis</name>
    <dbReference type="NCBI Taxonomy" id="94132"/>
    <lineage>
        <taxon>Bacteria</taxon>
        <taxon>Pseudomonadati</taxon>
        <taxon>Pseudomonadota</taxon>
        <taxon>Betaproteobacteria</taxon>
        <taxon>Burkholderiales</taxon>
        <taxon>Comamonadaceae</taxon>
        <taxon>Ramlibacter</taxon>
    </lineage>
</organism>
<name>A0A127K049_9BURK</name>
<dbReference type="AlphaFoldDB" id="A0A127K049"/>
<evidence type="ECO:0000256" key="6">
    <source>
        <dbReference type="ARBA" id="ARBA00022729"/>
    </source>
</evidence>
<dbReference type="Proteomes" id="UP000070433">
    <property type="component" value="Chromosome"/>
</dbReference>
<dbReference type="GO" id="GO:0016020">
    <property type="term" value="C:membrane"/>
    <property type="evidence" value="ECO:0007669"/>
    <property type="project" value="UniProtKB-SubCell"/>
</dbReference>
<evidence type="ECO:0000256" key="3">
    <source>
        <dbReference type="ARBA" id="ARBA00021237"/>
    </source>
</evidence>
<keyword evidence="9" id="KW-0564">Palmitate</keyword>
<evidence type="ECO:0000256" key="1">
    <source>
        <dbReference type="ARBA" id="ARBA00004141"/>
    </source>
</evidence>
<evidence type="ECO:0000256" key="10">
    <source>
        <dbReference type="ARBA" id="ARBA00023288"/>
    </source>
</evidence>
<evidence type="ECO:0000256" key="7">
    <source>
        <dbReference type="ARBA" id="ARBA00022989"/>
    </source>
</evidence>
<reference evidence="12 13" key="1">
    <citation type="journal article" date="2014" name="Int. J. Syst. Evol. Microbiol.">
        <title>Ramlibacter solisilvae sp. nov., isolated from forest soil, and emended description of the genus Ramlibacter.</title>
        <authorList>
            <person name="Lee H.J."/>
            <person name="Lee S.H."/>
            <person name="Lee S.S."/>
            <person name="Lee J.S."/>
            <person name="Kim Y."/>
            <person name="Kim S.C."/>
            <person name="Jeon C.O."/>
        </authorList>
    </citation>
    <scope>NUCLEOTIDE SEQUENCE [LARGE SCALE GENOMIC DNA]</scope>
    <source>
        <strain evidence="12 13">5-10</strain>
    </source>
</reference>
<dbReference type="EMBL" id="CP010951">
    <property type="protein sequence ID" value="AMO25493.1"/>
    <property type="molecule type" value="Genomic_DNA"/>
</dbReference>
<evidence type="ECO:0000313" key="12">
    <source>
        <dbReference type="EMBL" id="AMO25493.1"/>
    </source>
</evidence>
<keyword evidence="6" id="KW-0732">Signal</keyword>
<keyword evidence="5 11" id="KW-0812">Transmembrane</keyword>
<keyword evidence="7 11" id="KW-1133">Transmembrane helix</keyword>
<protein>
    <recommendedName>
        <fullName evidence="3">Uncharacterized protein YtcA</fullName>
    </recommendedName>
</protein>
<keyword evidence="10" id="KW-0449">Lipoprotein</keyword>
<dbReference type="Pfam" id="PF17090">
    <property type="entry name" value="Ytca"/>
    <property type="match status" value="1"/>
</dbReference>
<comment type="subcellular location">
    <subcellularLocation>
        <location evidence="1">Membrane</location>
        <topology evidence="1">Multi-pass membrane protein</topology>
    </subcellularLocation>
</comment>
<evidence type="ECO:0000256" key="8">
    <source>
        <dbReference type="ARBA" id="ARBA00023136"/>
    </source>
</evidence>
<keyword evidence="4" id="KW-1003">Cell membrane</keyword>
<keyword evidence="8 11" id="KW-0472">Membrane</keyword>
<evidence type="ECO:0000256" key="4">
    <source>
        <dbReference type="ARBA" id="ARBA00022475"/>
    </source>
</evidence>
<dbReference type="RefSeq" id="WP_061503870.1">
    <property type="nucleotide sequence ID" value="NZ_CP010951.1"/>
</dbReference>
<evidence type="ECO:0000256" key="5">
    <source>
        <dbReference type="ARBA" id="ARBA00022692"/>
    </source>
</evidence>
<proteinExistence type="inferred from homology"/>
<feature type="transmembrane region" description="Helical" evidence="11">
    <location>
        <begin position="33"/>
        <end position="51"/>
    </location>
</feature>
<comment type="similarity">
    <text evidence="2">Belongs to the YtcA family.</text>
</comment>
<accession>A0A127K049</accession>
<keyword evidence="13" id="KW-1185">Reference proteome</keyword>
<evidence type="ECO:0000256" key="2">
    <source>
        <dbReference type="ARBA" id="ARBA00008208"/>
    </source>
</evidence>